<comment type="caution">
    <text evidence="1">The sequence shown here is derived from an EMBL/GenBank/DDBJ whole genome shotgun (WGS) entry which is preliminary data.</text>
</comment>
<sequence>MDLNKKWQLTTGKIVEDTIYEYGINLGEESLIHSWILDLEDVRLQQLFTTDEWHEIMTQNLQEVPKIPEELAQHMVLYAEVFIY</sequence>
<evidence type="ECO:0000313" key="2">
    <source>
        <dbReference type="Proteomes" id="UP000789396"/>
    </source>
</evidence>
<proteinExistence type="predicted"/>
<keyword evidence="2" id="KW-1185">Reference proteome</keyword>
<dbReference type="OrthoDB" id="2397721at2759"/>
<dbReference type="Proteomes" id="UP000789396">
    <property type="component" value="Unassembled WGS sequence"/>
</dbReference>
<gene>
    <name evidence="1" type="ORF">RFULGI_LOCUS1780</name>
</gene>
<protein>
    <submittedName>
        <fullName evidence="1">11569_t:CDS:1</fullName>
    </submittedName>
</protein>
<evidence type="ECO:0000313" key="1">
    <source>
        <dbReference type="EMBL" id="CAG8486407.1"/>
    </source>
</evidence>
<name>A0A9N8ZFK6_9GLOM</name>
<dbReference type="AlphaFoldDB" id="A0A9N8ZFK6"/>
<organism evidence="1 2">
    <name type="scientific">Racocetra fulgida</name>
    <dbReference type="NCBI Taxonomy" id="60492"/>
    <lineage>
        <taxon>Eukaryota</taxon>
        <taxon>Fungi</taxon>
        <taxon>Fungi incertae sedis</taxon>
        <taxon>Mucoromycota</taxon>
        <taxon>Glomeromycotina</taxon>
        <taxon>Glomeromycetes</taxon>
        <taxon>Diversisporales</taxon>
        <taxon>Gigasporaceae</taxon>
        <taxon>Racocetra</taxon>
    </lineage>
</organism>
<dbReference type="EMBL" id="CAJVPZ010001190">
    <property type="protein sequence ID" value="CAG8486407.1"/>
    <property type="molecule type" value="Genomic_DNA"/>
</dbReference>
<accession>A0A9N8ZFK6</accession>
<reference evidence="1" key="1">
    <citation type="submission" date="2021-06" db="EMBL/GenBank/DDBJ databases">
        <authorList>
            <person name="Kallberg Y."/>
            <person name="Tangrot J."/>
            <person name="Rosling A."/>
        </authorList>
    </citation>
    <scope>NUCLEOTIDE SEQUENCE</scope>
    <source>
        <strain evidence="1">IN212</strain>
    </source>
</reference>